<dbReference type="Pfam" id="PF22505">
    <property type="entry name" value="RNase_J_b_CASP"/>
    <property type="match status" value="1"/>
</dbReference>
<dbReference type="GO" id="GO:0003723">
    <property type="term" value="F:RNA binding"/>
    <property type="evidence" value="ECO:0007669"/>
    <property type="project" value="UniProtKB-KW"/>
</dbReference>
<dbReference type="Gene3D" id="3.10.20.580">
    <property type="match status" value="1"/>
</dbReference>
<dbReference type="Gene3D" id="3.60.15.10">
    <property type="entry name" value="Ribonuclease Z/Hydroxyacylglutathione hydrolase-like"/>
    <property type="match status" value="1"/>
</dbReference>
<sequence length="557" mass="60145">MASPNDELVFLPLGGLGEIGMNAALYGFGPETHRKWILVDCGMGFGGEENLPGIDLVYPDLRFIEEERHNLLGIFITHAHEDHIGALVEMWPRLNAPIYATKFAIGLLETRRLSEPGAPKLDLNEVVPGQHLKVGPFDVEYVPVAHSIPESNALAIRTPHGLVVHTGDWKIDNTPYLGSLTSEENFRALGDEGVLALICDSTNVVREGTSPSEADVAKHLAELIKDAPQRVAITTFASNVARIRSVAEAARECGREVVVVGRAMDRVVDVASECGYLEGLPEFRSSQTFGYLPRDKVVALLTGSQGEPRAALARVAQDEHPDIALSKGDRVIFSSRGIPGNEKAIGSIINNLIEQGIEVITDRTDLVHVSGHPRRGELAQMYQWTRPRIAIPAHGEALHLAEHAKFARAQGVPEVVRAKNGTLVRLAPGTAEIIDTIPAGRLYKDGNLVIPAGERALPERRKLAFAGIVSVAIAIDGKGEIAGDPIIDTMGLPEKNRQGEDLSDIIADVVGDLLDSMSKAKRKDPEAVENAVVRAVRAAVNEAWGKKPACHVLVIEV</sequence>
<keyword evidence="6" id="KW-0694">RNA-binding</keyword>
<accession>A0A931BQ53</accession>
<evidence type="ECO:0000256" key="1">
    <source>
        <dbReference type="ARBA" id="ARBA00022722"/>
    </source>
</evidence>
<evidence type="ECO:0000256" key="2">
    <source>
        <dbReference type="ARBA" id="ARBA00022723"/>
    </source>
</evidence>
<dbReference type="GO" id="GO:0004527">
    <property type="term" value="F:exonuclease activity"/>
    <property type="evidence" value="ECO:0007669"/>
    <property type="project" value="UniProtKB-KW"/>
</dbReference>
<proteinExistence type="predicted"/>
<dbReference type="InterPro" id="IPR055132">
    <property type="entry name" value="RNase_J_b_CASP"/>
</dbReference>
<dbReference type="GO" id="GO:0046872">
    <property type="term" value="F:metal ion binding"/>
    <property type="evidence" value="ECO:0007669"/>
    <property type="project" value="UniProtKB-KW"/>
</dbReference>
<dbReference type="Pfam" id="PF00753">
    <property type="entry name" value="Lactamase_B"/>
    <property type="match status" value="1"/>
</dbReference>
<dbReference type="PANTHER" id="PTHR43694:SF1">
    <property type="entry name" value="RIBONUCLEASE J"/>
    <property type="match status" value="1"/>
</dbReference>
<dbReference type="Pfam" id="PF17770">
    <property type="entry name" value="RNase_J_C"/>
    <property type="match status" value="1"/>
</dbReference>
<name>A0A931BQ53_9HYPH</name>
<dbReference type="InterPro" id="IPR041636">
    <property type="entry name" value="RNase_J_C"/>
</dbReference>
<dbReference type="SMART" id="SM00849">
    <property type="entry name" value="Lactamase_B"/>
    <property type="match status" value="1"/>
</dbReference>
<keyword evidence="4" id="KW-0862">Zinc</keyword>
<dbReference type="RefSeq" id="WP_196270468.1">
    <property type="nucleotide sequence ID" value="NZ_JADQDO010000001.1"/>
</dbReference>
<dbReference type="InterPro" id="IPR036866">
    <property type="entry name" value="RibonucZ/Hydroxyglut_hydro"/>
</dbReference>
<dbReference type="Gene3D" id="3.40.50.10710">
    <property type="entry name" value="Metallo-hydrolase/oxidoreductase"/>
    <property type="match status" value="1"/>
</dbReference>
<evidence type="ECO:0000256" key="5">
    <source>
        <dbReference type="ARBA" id="ARBA00022839"/>
    </source>
</evidence>
<keyword evidence="1" id="KW-0540">Nuclease</keyword>
<dbReference type="InterPro" id="IPR001279">
    <property type="entry name" value="Metallo-B-lactamas"/>
</dbReference>
<dbReference type="Pfam" id="PF07521">
    <property type="entry name" value="RMMBL"/>
    <property type="match status" value="1"/>
</dbReference>
<dbReference type="SUPFAM" id="SSF56281">
    <property type="entry name" value="Metallo-hydrolase/oxidoreductase"/>
    <property type="match status" value="1"/>
</dbReference>
<protein>
    <submittedName>
        <fullName evidence="8">Ribonuclease J</fullName>
    </submittedName>
</protein>
<keyword evidence="5" id="KW-0269">Exonuclease</keyword>
<keyword evidence="9" id="KW-1185">Reference proteome</keyword>
<organism evidence="8 9">
    <name type="scientific">Microvirga alba</name>
    <dbReference type="NCBI Taxonomy" id="2791025"/>
    <lineage>
        <taxon>Bacteria</taxon>
        <taxon>Pseudomonadati</taxon>
        <taxon>Pseudomonadota</taxon>
        <taxon>Alphaproteobacteria</taxon>
        <taxon>Hyphomicrobiales</taxon>
        <taxon>Methylobacteriaceae</taxon>
        <taxon>Microvirga</taxon>
    </lineage>
</organism>
<dbReference type="Proteomes" id="UP000599312">
    <property type="component" value="Unassembled WGS sequence"/>
</dbReference>
<dbReference type="EMBL" id="JADQDO010000001">
    <property type="protein sequence ID" value="MBF9232518.1"/>
    <property type="molecule type" value="Genomic_DNA"/>
</dbReference>
<evidence type="ECO:0000259" key="7">
    <source>
        <dbReference type="SMART" id="SM00849"/>
    </source>
</evidence>
<feature type="domain" description="Metallo-beta-lactamase" evidence="7">
    <location>
        <begin position="20"/>
        <end position="220"/>
    </location>
</feature>
<gene>
    <name evidence="8" type="ORF">I2H38_03915</name>
</gene>
<comment type="caution">
    <text evidence="8">The sequence shown here is derived from an EMBL/GenBank/DDBJ whole genome shotgun (WGS) entry which is preliminary data.</text>
</comment>
<dbReference type="CDD" id="cd07714">
    <property type="entry name" value="RNaseJ_MBL-fold"/>
    <property type="match status" value="1"/>
</dbReference>
<dbReference type="InterPro" id="IPR011108">
    <property type="entry name" value="RMMBL"/>
</dbReference>
<dbReference type="InterPro" id="IPR042173">
    <property type="entry name" value="RNase_J_2"/>
</dbReference>
<keyword evidence="2" id="KW-0479">Metal-binding</keyword>
<evidence type="ECO:0000313" key="8">
    <source>
        <dbReference type="EMBL" id="MBF9232518.1"/>
    </source>
</evidence>
<keyword evidence="3" id="KW-0378">Hydrolase</keyword>
<evidence type="ECO:0000256" key="4">
    <source>
        <dbReference type="ARBA" id="ARBA00022833"/>
    </source>
</evidence>
<dbReference type="PANTHER" id="PTHR43694">
    <property type="entry name" value="RIBONUCLEASE J"/>
    <property type="match status" value="1"/>
</dbReference>
<dbReference type="AlphaFoldDB" id="A0A931BQ53"/>
<evidence type="ECO:0000256" key="6">
    <source>
        <dbReference type="ARBA" id="ARBA00022884"/>
    </source>
</evidence>
<evidence type="ECO:0000313" key="9">
    <source>
        <dbReference type="Proteomes" id="UP000599312"/>
    </source>
</evidence>
<evidence type="ECO:0000256" key="3">
    <source>
        <dbReference type="ARBA" id="ARBA00022801"/>
    </source>
</evidence>
<reference evidence="8" key="1">
    <citation type="submission" date="2020-11" db="EMBL/GenBank/DDBJ databases">
        <authorList>
            <person name="Kim M.K."/>
        </authorList>
    </citation>
    <scope>NUCLEOTIDE SEQUENCE</scope>
    <source>
        <strain evidence="8">BT350</strain>
    </source>
</reference>